<gene>
    <name evidence="1" type="ORF">BHK69_15510</name>
</gene>
<protein>
    <submittedName>
        <fullName evidence="1">Uncharacterized protein</fullName>
    </submittedName>
</protein>
<reference evidence="1 2" key="1">
    <citation type="journal article" date="2015" name="Antonie Van Leeuwenhoek">
        <title>Bosea vaviloviae sp. nov., a new species of slow-growing rhizobia isolated from nodules of the relict species Vavilovia formosa (Stev.) Fed.</title>
        <authorList>
            <person name="Safronova V.I."/>
            <person name="Kuznetsova I.G."/>
            <person name="Sazanova A.L."/>
            <person name="Kimeklis A.K."/>
            <person name="Belimov A.A."/>
            <person name="Andronov E.E."/>
            <person name="Pinaev A.G."/>
            <person name="Chizhevskaya E.P."/>
            <person name="Pukhaev A.R."/>
            <person name="Popov K.P."/>
            <person name="Willems A."/>
            <person name="Tikhonovich I.A."/>
        </authorList>
    </citation>
    <scope>NUCLEOTIDE SEQUENCE [LARGE SCALE GENOMIC DNA]</scope>
    <source>
        <strain evidence="1 2">Vaf18</strain>
    </source>
</reference>
<dbReference type="RefSeq" id="WP_069690885.1">
    <property type="nucleotide sequence ID" value="NZ_CP017147.1"/>
</dbReference>
<sequence>MSPLLSALAAARSVPWQAWGIAALLLGIGLYGCDQRRKGQADAAAEIMKSNDTLRGKADDAARTVENCTGVWDRARGLCLPDGAGR</sequence>
<dbReference type="EMBL" id="CP017147">
    <property type="protein sequence ID" value="AOO81674.1"/>
    <property type="molecule type" value="Genomic_DNA"/>
</dbReference>
<name>A0A1D7U2R8_9HYPH</name>
<organism evidence="1 2">
    <name type="scientific">Bosea vaviloviae</name>
    <dbReference type="NCBI Taxonomy" id="1526658"/>
    <lineage>
        <taxon>Bacteria</taxon>
        <taxon>Pseudomonadati</taxon>
        <taxon>Pseudomonadota</taxon>
        <taxon>Alphaproteobacteria</taxon>
        <taxon>Hyphomicrobiales</taxon>
        <taxon>Boseaceae</taxon>
        <taxon>Bosea</taxon>
    </lineage>
</organism>
<accession>A0A1D7U2R8</accession>
<proteinExistence type="predicted"/>
<dbReference type="AlphaFoldDB" id="A0A1D7U2R8"/>
<keyword evidence="2" id="KW-1185">Reference proteome</keyword>
<evidence type="ECO:0000313" key="2">
    <source>
        <dbReference type="Proteomes" id="UP000094969"/>
    </source>
</evidence>
<evidence type="ECO:0000313" key="1">
    <source>
        <dbReference type="EMBL" id="AOO81674.1"/>
    </source>
</evidence>
<dbReference type="Proteomes" id="UP000094969">
    <property type="component" value="Chromosome"/>
</dbReference>
<dbReference type="STRING" id="1526658.BHK69_15510"/>
<dbReference type="KEGG" id="bvv:BHK69_15510"/>